<keyword evidence="1" id="KW-0472">Membrane</keyword>
<evidence type="ECO:0000313" key="3">
    <source>
        <dbReference type="EMBL" id="KOR76437.1"/>
    </source>
</evidence>
<organism evidence="3 4">
    <name type="scientific">Paenibacillus solani</name>
    <dbReference type="NCBI Taxonomy" id="1705565"/>
    <lineage>
        <taxon>Bacteria</taxon>
        <taxon>Bacillati</taxon>
        <taxon>Bacillota</taxon>
        <taxon>Bacilli</taxon>
        <taxon>Bacillales</taxon>
        <taxon>Paenibacillaceae</taxon>
        <taxon>Paenibacillus</taxon>
    </lineage>
</organism>
<dbReference type="Pfam" id="PF19701">
    <property type="entry name" value="DUF6199"/>
    <property type="match status" value="1"/>
</dbReference>
<dbReference type="Proteomes" id="UP000036932">
    <property type="component" value="Unassembled WGS sequence"/>
</dbReference>
<keyword evidence="1" id="KW-1133">Transmembrane helix</keyword>
<dbReference type="PATRIC" id="fig|1705565.3.peg.1113"/>
<keyword evidence="1" id="KW-0812">Transmembrane</keyword>
<comment type="caution">
    <text evidence="3">The sequence shown here is derived from an EMBL/GenBank/DDBJ whole genome shotgun (WGS) entry which is preliminary data.</text>
</comment>
<accession>A0A0M1N2P7</accession>
<dbReference type="AlphaFoldDB" id="A0A0M1N2P7"/>
<name>A0A0M1N2P7_9BACL</name>
<evidence type="ECO:0000313" key="4">
    <source>
        <dbReference type="Proteomes" id="UP000036932"/>
    </source>
</evidence>
<proteinExistence type="predicted"/>
<gene>
    <name evidence="3" type="ORF">AM231_24730</name>
</gene>
<feature type="transmembrane region" description="Helical" evidence="1">
    <location>
        <begin position="176"/>
        <end position="193"/>
    </location>
</feature>
<evidence type="ECO:0000256" key="1">
    <source>
        <dbReference type="SAM" id="Phobius"/>
    </source>
</evidence>
<sequence length="245" mass="27814">MRTEGKALSWRTIGLLFALIAVLVLVTVWAQAYYSKKVFYVEGIKYTQYADLGQGRLEYRAFLNRGEPIYVQTGEDVKRVVISGEVFDIRPRGVDSGQRASYEVIFPEGKTYLVKPFGDKGFLTYDEKGERVLPGFRIISGGIGQDDVSDPAQPRYDPSELVVAADAWFHVQNGSIGFFLLALGMLIYAWCGFRYEAFQRFLFHISSSNWMIVNPEPSDFYFFMCKVGGIFGMGFSLWIFFAHAL</sequence>
<dbReference type="OrthoDB" id="2575528at2"/>
<evidence type="ECO:0000259" key="2">
    <source>
        <dbReference type="Pfam" id="PF19701"/>
    </source>
</evidence>
<feature type="domain" description="DUF6199" evidence="2">
    <location>
        <begin position="186"/>
        <end position="242"/>
    </location>
</feature>
<dbReference type="EMBL" id="LIUT01000008">
    <property type="protein sequence ID" value="KOR76437.1"/>
    <property type="molecule type" value="Genomic_DNA"/>
</dbReference>
<keyword evidence="4" id="KW-1185">Reference proteome</keyword>
<protein>
    <recommendedName>
        <fullName evidence="2">DUF6199 domain-containing protein</fullName>
    </recommendedName>
</protein>
<dbReference type="InterPro" id="IPR045679">
    <property type="entry name" value="DUF6199"/>
</dbReference>
<feature type="transmembrane region" description="Helical" evidence="1">
    <location>
        <begin position="220"/>
        <end position="241"/>
    </location>
</feature>
<reference evidence="4" key="1">
    <citation type="submission" date="2015-08" db="EMBL/GenBank/DDBJ databases">
        <title>Genome sequencing project for genomic taxonomy and phylogenomics of Bacillus-like bacteria.</title>
        <authorList>
            <person name="Liu B."/>
            <person name="Wang J."/>
            <person name="Zhu Y."/>
            <person name="Liu G."/>
            <person name="Chen Q."/>
            <person name="Chen Z."/>
            <person name="Lan J."/>
            <person name="Che J."/>
            <person name="Ge C."/>
            <person name="Shi H."/>
            <person name="Pan Z."/>
            <person name="Liu X."/>
        </authorList>
    </citation>
    <scope>NUCLEOTIDE SEQUENCE [LARGE SCALE GENOMIC DNA]</scope>
    <source>
        <strain evidence="4">FJAT-22460</strain>
    </source>
</reference>